<keyword evidence="5" id="KW-0805">Transcription regulation</keyword>
<dbReference type="SUPFAM" id="SSF51219">
    <property type="entry name" value="TRAP-like"/>
    <property type="match status" value="1"/>
</dbReference>
<evidence type="ECO:0000313" key="12">
    <source>
        <dbReference type="Proteomes" id="UP000249522"/>
    </source>
</evidence>
<sequence length="96" mass="10668">MYRCMRAAEATGRSNRREGGTDMEQPTHGDYIVVKAKDQGVQVIGLTRGTDTKFHHTEKLDKGEILIAQFTDHTSAIKIRGKATVLTKYGSLDTDE</sequence>
<name>A0A2W1LEQ4_9BACL</name>
<comment type="similarity">
    <text evidence="1">Belongs to the MtrB family.</text>
</comment>
<evidence type="ECO:0000256" key="4">
    <source>
        <dbReference type="ARBA" id="ARBA00022884"/>
    </source>
</evidence>
<proteinExistence type="inferred from homology"/>
<dbReference type="GO" id="GO:0006355">
    <property type="term" value="P:regulation of DNA-templated transcription"/>
    <property type="evidence" value="ECO:0007669"/>
    <property type="project" value="InterPro"/>
</dbReference>
<evidence type="ECO:0000256" key="1">
    <source>
        <dbReference type="ARBA" id="ARBA00010027"/>
    </source>
</evidence>
<evidence type="ECO:0000256" key="5">
    <source>
        <dbReference type="ARBA" id="ARBA00023015"/>
    </source>
</evidence>
<dbReference type="NCBIfam" id="NF009724">
    <property type="entry name" value="PRK13251.1"/>
    <property type="match status" value="1"/>
</dbReference>
<evidence type="ECO:0000313" key="11">
    <source>
        <dbReference type="EMBL" id="PZD93525.1"/>
    </source>
</evidence>
<dbReference type="InterPro" id="IPR016031">
    <property type="entry name" value="Trp_RNA-bd_attenuator-like_dom"/>
</dbReference>
<feature type="region of interest" description="Disordered" evidence="9">
    <location>
        <begin position="1"/>
        <end position="29"/>
    </location>
</feature>
<dbReference type="GO" id="GO:0006353">
    <property type="term" value="P:DNA-templated transcription termination"/>
    <property type="evidence" value="ECO:0007669"/>
    <property type="project" value="InterPro"/>
</dbReference>
<feature type="domain" description="Tryptophan RNA-binding attenuator protein" evidence="10">
    <location>
        <begin position="28"/>
        <end position="95"/>
    </location>
</feature>
<comment type="caution">
    <text evidence="11">The sequence shown here is derived from an EMBL/GenBank/DDBJ whole genome shotgun (WGS) entry which is preliminary data.</text>
</comment>
<evidence type="ECO:0000256" key="2">
    <source>
        <dbReference type="ARBA" id="ARBA00011104"/>
    </source>
</evidence>
<gene>
    <name evidence="11" type="ORF">DNH61_23180</name>
</gene>
<evidence type="ECO:0000256" key="7">
    <source>
        <dbReference type="ARBA" id="ARBA00029615"/>
    </source>
</evidence>
<reference evidence="11 12" key="1">
    <citation type="submission" date="2018-06" db="EMBL/GenBank/DDBJ databases">
        <title>Paenibacillus imtechensis sp. nov.</title>
        <authorList>
            <person name="Pinnaka A.K."/>
            <person name="Singh H."/>
            <person name="Kaur M."/>
        </authorList>
    </citation>
    <scope>NUCLEOTIDE SEQUENCE [LARGE SCALE GENOMIC DNA]</scope>
    <source>
        <strain evidence="11 12">SMB1</strain>
    </source>
</reference>
<dbReference type="PRINTS" id="PR00687">
    <property type="entry name" value="TRPRNAAP"/>
</dbReference>
<accession>A0A2W1LEQ4</accession>
<dbReference type="InterPro" id="IPR000824">
    <property type="entry name" value="MtrB"/>
</dbReference>
<evidence type="ECO:0000256" key="9">
    <source>
        <dbReference type="SAM" id="MobiDB-lite"/>
    </source>
</evidence>
<comment type="subunit">
    <text evidence="2">Oligomer of 11 identical subunits arranged in doughnut-like structure.</text>
</comment>
<dbReference type="InterPro" id="IPR023558">
    <property type="entry name" value="Trp_RNA-bd_attenuator_dom"/>
</dbReference>
<dbReference type="EMBL" id="QKRB01000057">
    <property type="protein sequence ID" value="PZD93525.1"/>
    <property type="molecule type" value="Genomic_DNA"/>
</dbReference>
<protein>
    <recommendedName>
        <fullName evidence="3">Transcription attenuation protein MtrB</fullName>
    </recommendedName>
    <alternativeName>
        <fullName evidence="8">Trp RNA-binding attenuation protein</fullName>
    </alternativeName>
    <alternativeName>
        <fullName evidence="7">Tryptophan RNA-binding attenuator protein</fullName>
    </alternativeName>
</protein>
<evidence type="ECO:0000256" key="6">
    <source>
        <dbReference type="ARBA" id="ARBA00023163"/>
    </source>
</evidence>
<keyword evidence="4" id="KW-0694">RNA-binding</keyword>
<dbReference type="GO" id="GO:0003723">
    <property type="term" value="F:RNA binding"/>
    <property type="evidence" value="ECO:0007669"/>
    <property type="project" value="UniProtKB-KW"/>
</dbReference>
<dbReference type="Proteomes" id="UP000249522">
    <property type="component" value="Unassembled WGS sequence"/>
</dbReference>
<dbReference type="OrthoDB" id="2111980at2"/>
<dbReference type="Gene3D" id="2.60.40.50">
    <property type="entry name" value="TRAP-like"/>
    <property type="match status" value="1"/>
</dbReference>
<organism evidence="11 12">
    <name type="scientific">Paenibacillus sambharensis</name>
    <dbReference type="NCBI Taxonomy" id="1803190"/>
    <lineage>
        <taxon>Bacteria</taxon>
        <taxon>Bacillati</taxon>
        <taxon>Bacillota</taxon>
        <taxon>Bacilli</taxon>
        <taxon>Bacillales</taxon>
        <taxon>Paenibacillaceae</taxon>
        <taxon>Paenibacillus</taxon>
    </lineage>
</organism>
<dbReference type="Pfam" id="PF02081">
    <property type="entry name" value="TrpBP"/>
    <property type="match status" value="1"/>
</dbReference>
<keyword evidence="12" id="KW-1185">Reference proteome</keyword>
<evidence type="ECO:0000256" key="8">
    <source>
        <dbReference type="ARBA" id="ARBA00033109"/>
    </source>
</evidence>
<keyword evidence="6" id="KW-0804">Transcription</keyword>
<evidence type="ECO:0000256" key="3">
    <source>
        <dbReference type="ARBA" id="ARBA00016308"/>
    </source>
</evidence>
<dbReference type="AlphaFoldDB" id="A0A2W1LEQ4"/>
<evidence type="ECO:0000259" key="10">
    <source>
        <dbReference type="Pfam" id="PF02081"/>
    </source>
</evidence>